<comment type="subcellular location">
    <subcellularLocation>
        <location evidence="1">Nucleus</location>
    </subcellularLocation>
</comment>
<evidence type="ECO:0000256" key="4">
    <source>
        <dbReference type="ARBA" id="ARBA00023187"/>
    </source>
</evidence>
<organism evidence="7 8">
    <name type="scientific">Saxophila tyrrhenica</name>
    <dbReference type="NCBI Taxonomy" id="1690608"/>
    <lineage>
        <taxon>Eukaryota</taxon>
        <taxon>Fungi</taxon>
        <taxon>Dikarya</taxon>
        <taxon>Ascomycota</taxon>
        <taxon>Pezizomycotina</taxon>
        <taxon>Dothideomycetes</taxon>
        <taxon>Dothideomycetidae</taxon>
        <taxon>Mycosphaerellales</taxon>
        <taxon>Extremaceae</taxon>
        <taxon>Saxophila</taxon>
    </lineage>
</organism>
<dbReference type="RefSeq" id="XP_064662393.1">
    <property type="nucleotide sequence ID" value="XM_064799638.1"/>
</dbReference>
<dbReference type="InterPro" id="IPR059164">
    <property type="entry name" value="HAT_PRP39_C"/>
</dbReference>
<evidence type="ECO:0000256" key="5">
    <source>
        <dbReference type="ARBA" id="ARBA00023242"/>
    </source>
</evidence>
<dbReference type="Proteomes" id="UP001337655">
    <property type="component" value="Unassembled WGS sequence"/>
</dbReference>
<dbReference type="Pfam" id="PF23240">
    <property type="entry name" value="HAT_PRP39_N"/>
    <property type="match status" value="1"/>
</dbReference>
<dbReference type="SMART" id="SM00386">
    <property type="entry name" value="HAT"/>
    <property type="match status" value="7"/>
</dbReference>
<sequence>MSDFSFSDDQELVALNAQVHADPEEFEAWDKLVRAAEAQEGGLHRNSSPGAIASTRDVYDKLLSRFPLFFGYWKKYADLEFVIGGTEAAEMVYERGVASIGTSVDLWANYCGFKVDTNHDTDVIRELFERAADSVGLDFLSHPFWDKYLDFEERFESQERIVAILYRLIHIPVHQYARYFERFRTMAANRPVTELAPPDVLLRFQEEIQQSGATGKDLEQELRARIDGWHLELFNRTQTETTTRWPYEQEIKRPYYHVTDLDDQQLVNWKNYLDFEEGEGDYARIKFLYERCLVTTASYEEFWLRYARWMNSYPGKAEEVRNIYQRACGTYVPIAQPLIRWFYAAFEEAEGRPGVAAEIHSAILEKMPTDIQTIVSLANVERRQHGVDAAIKVLSNYTGDLLATNSVDSGALISEWARLVEKNMGDVQSARSVYESNESSNFKSYAFWRGWLQFECEQATSGGDEASQYQLVQSVFGKVRHQSGIPRDSFKQLAAIYFEFLKSRGGREAMKEFMQLDREIYGPPSVANGAKEV</sequence>
<evidence type="ECO:0000256" key="3">
    <source>
        <dbReference type="ARBA" id="ARBA00022737"/>
    </source>
</evidence>
<dbReference type="InterPro" id="IPR011990">
    <property type="entry name" value="TPR-like_helical_dom_sf"/>
</dbReference>
<dbReference type="PANTHER" id="PTHR17204:SF5">
    <property type="entry name" value="PRE-MRNA-PROCESSING FACTOR 39"/>
    <property type="match status" value="1"/>
</dbReference>
<dbReference type="SUPFAM" id="SSF48452">
    <property type="entry name" value="TPR-like"/>
    <property type="match status" value="1"/>
</dbReference>
<gene>
    <name evidence="7" type="ORF">LTR77_002379</name>
</gene>
<dbReference type="GO" id="GO:0071004">
    <property type="term" value="C:U2-type prespliceosome"/>
    <property type="evidence" value="ECO:0007669"/>
    <property type="project" value="TreeGrafter"/>
</dbReference>
<dbReference type="GO" id="GO:0000243">
    <property type="term" value="C:commitment complex"/>
    <property type="evidence" value="ECO:0007669"/>
    <property type="project" value="TreeGrafter"/>
</dbReference>
<comment type="similarity">
    <text evidence="6">Belongs to the PRP39 family.</text>
</comment>
<dbReference type="InterPro" id="IPR003107">
    <property type="entry name" value="HAT"/>
</dbReference>
<dbReference type="GO" id="GO:0000395">
    <property type="term" value="P:mRNA 5'-splice site recognition"/>
    <property type="evidence" value="ECO:0007669"/>
    <property type="project" value="TreeGrafter"/>
</dbReference>
<comment type="caution">
    <text evidence="7">The sequence shown here is derived from an EMBL/GenBank/DDBJ whole genome shotgun (WGS) entry which is preliminary data.</text>
</comment>
<accession>A0AAV9PLV1</accession>
<keyword evidence="8" id="KW-1185">Reference proteome</keyword>
<dbReference type="GeneID" id="89923726"/>
<keyword evidence="4" id="KW-0508">mRNA splicing</keyword>
<evidence type="ECO:0000256" key="2">
    <source>
        <dbReference type="ARBA" id="ARBA00022664"/>
    </source>
</evidence>
<evidence type="ECO:0000313" key="7">
    <source>
        <dbReference type="EMBL" id="KAK5173698.1"/>
    </source>
</evidence>
<evidence type="ECO:0000313" key="8">
    <source>
        <dbReference type="Proteomes" id="UP001337655"/>
    </source>
</evidence>
<dbReference type="Gene3D" id="1.25.40.10">
    <property type="entry name" value="Tetratricopeptide repeat domain"/>
    <property type="match status" value="2"/>
</dbReference>
<dbReference type="FunFam" id="1.25.40.10:FF:000451">
    <property type="entry name" value="mRNA splicing protein (Prp39), putative"/>
    <property type="match status" value="1"/>
</dbReference>
<dbReference type="AlphaFoldDB" id="A0AAV9PLV1"/>
<dbReference type="EMBL" id="JAVRRT010000003">
    <property type="protein sequence ID" value="KAK5173698.1"/>
    <property type="molecule type" value="Genomic_DNA"/>
</dbReference>
<dbReference type="PANTHER" id="PTHR17204">
    <property type="entry name" value="PRE-MRNA PROCESSING PROTEIN PRP39-RELATED"/>
    <property type="match status" value="1"/>
</dbReference>
<dbReference type="GO" id="GO:0005685">
    <property type="term" value="C:U1 snRNP"/>
    <property type="evidence" value="ECO:0007669"/>
    <property type="project" value="TreeGrafter"/>
</dbReference>
<dbReference type="GO" id="GO:0030627">
    <property type="term" value="F:pre-mRNA 5'-splice site binding"/>
    <property type="evidence" value="ECO:0007669"/>
    <property type="project" value="TreeGrafter"/>
</dbReference>
<dbReference type="Pfam" id="PF23241">
    <property type="entry name" value="HAT_PRP39_C"/>
    <property type="match status" value="1"/>
</dbReference>
<evidence type="ECO:0000256" key="6">
    <source>
        <dbReference type="ARBA" id="ARBA00038019"/>
    </source>
</evidence>
<evidence type="ECO:0008006" key="9">
    <source>
        <dbReference type="Google" id="ProtNLM"/>
    </source>
</evidence>
<keyword evidence="3" id="KW-0677">Repeat</keyword>
<proteinExistence type="inferred from homology"/>
<dbReference type="FunFam" id="1.25.40.10:FF:000064">
    <property type="entry name" value="Putative pre-mrna-processing factor 39"/>
    <property type="match status" value="1"/>
</dbReference>
<reference evidence="7 8" key="1">
    <citation type="submission" date="2023-08" db="EMBL/GenBank/DDBJ databases">
        <title>Black Yeasts Isolated from many extreme environments.</title>
        <authorList>
            <person name="Coleine C."/>
            <person name="Stajich J.E."/>
            <person name="Selbmann L."/>
        </authorList>
    </citation>
    <scope>NUCLEOTIDE SEQUENCE [LARGE SCALE GENOMIC DNA]</scope>
    <source>
        <strain evidence="7 8">CCFEE 5935</strain>
    </source>
</reference>
<name>A0AAV9PLV1_9PEZI</name>
<protein>
    <recommendedName>
        <fullName evidence="9">Pre-mRNA-processing factor 39</fullName>
    </recommendedName>
</protein>
<keyword evidence="2" id="KW-0507">mRNA processing</keyword>
<evidence type="ECO:0000256" key="1">
    <source>
        <dbReference type="ARBA" id="ARBA00004123"/>
    </source>
</evidence>
<keyword evidence="5" id="KW-0539">Nucleus</keyword>